<dbReference type="VEuPathDB" id="FungiDB:A1O9_10647"/>
<dbReference type="FunFam" id="3.10.120.10:FF:000018">
    <property type="entry name" value="Heme/steroid binding domain protein, putative"/>
    <property type="match status" value="1"/>
</dbReference>
<dbReference type="PANTHER" id="PTHR10281">
    <property type="entry name" value="MEMBRANE-ASSOCIATED PROGESTERONE RECEPTOR COMPONENT-RELATED"/>
    <property type="match status" value="1"/>
</dbReference>
<sequence>MSTPPGARRRPQGTKDRRSNNTPSSDAIPDEPEDQTSRIISPLDIVRIVITLIGVSCALSYYTTSGASLYWNFDPWFTDPAKLAHWWQGPLQLTPTQLTTFDGSDPNKPIYLAINGKIFDVSAGRHTYGPGGSYHVFAGRDATRAFVTGCFLEDRTGDMRGAEEIYIPVDDPDEDITSAQKKIRAERDRRKAKEKVQQEVQKWESFYKTSKKYFQVGELVGVPEYTGEPPKLCEPAQKGRPKRKNQKQHESPSAAPGKPVH</sequence>
<dbReference type="InterPro" id="IPR001199">
    <property type="entry name" value="Cyt_B5-like_heme/steroid-bd"/>
</dbReference>
<dbReference type="GeneID" id="25285551"/>
<evidence type="ECO:0000256" key="2">
    <source>
        <dbReference type="SAM" id="MobiDB-lite"/>
    </source>
</evidence>
<proteinExistence type="inferred from homology"/>
<feature type="region of interest" description="Disordered" evidence="2">
    <location>
        <begin position="223"/>
        <end position="261"/>
    </location>
</feature>
<dbReference type="SUPFAM" id="SSF55856">
    <property type="entry name" value="Cytochrome b5-like heme/steroid binding domain"/>
    <property type="match status" value="1"/>
</dbReference>
<dbReference type="HOGENOM" id="CLU_070889_0_1_1"/>
<evidence type="ECO:0000313" key="4">
    <source>
        <dbReference type="EMBL" id="KEF53199.1"/>
    </source>
</evidence>
<dbReference type="EMBL" id="AMGV01000014">
    <property type="protein sequence ID" value="KEF53199.1"/>
    <property type="molecule type" value="Genomic_DNA"/>
</dbReference>
<dbReference type="Pfam" id="PF00173">
    <property type="entry name" value="Cyt-b5"/>
    <property type="match status" value="1"/>
</dbReference>
<dbReference type="InterPro" id="IPR050577">
    <property type="entry name" value="MAPR/NEUFC/NENF-like"/>
</dbReference>
<dbReference type="GO" id="GO:0016020">
    <property type="term" value="C:membrane"/>
    <property type="evidence" value="ECO:0007669"/>
    <property type="project" value="TreeGrafter"/>
</dbReference>
<comment type="similarity">
    <text evidence="1">Belongs to the cytochrome b5 family. MAPR subfamily.</text>
</comment>
<evidence type="ECO:0000259" key="3">
    <source>
        <dbReference type="SMART" id="SM01117"/>
    </source>
</evidence>
<accession>A0A072NZ91</accession>
<dbReference type="RefSeq" id="XP_013255789.1">
    <property type="nucleotide sequence ID" value="XM_013400335.1"/>
</dbReference>
<comment type="caution">
    <text evidence="4">The sequence shown here is derived from an EMBL/GenBank/DDBJ whole genome shotgun (WGS) entry which is preliminary data.</text>
</comment>
<dbReference type="GO" id="GO:0012505">
    <property type="term" value="C:endomembrane system"/>
    <property type="evidence" value="ECO:0007669"/>
    <property type="project" value="TreeGrafter"/>
</dbReference>
<dbReference type="PANTHER" id="PTHR10281:SF76">
    <property type="entry name" value="CALCUTTA CUP-RELATED"/>
    <property type="match status" value="1"/>
</dbReference>
<dbReference type="AlphaFoldDB" id="A0A072NZ91"/>
<keyword evidence="5" id="KW-1185">Reference proteome</keyword>
<evidence type="ECO:0000256" key="1">
    <source>
        <dbReference type="ARBA" id="ARBA00038357"/>
    </source>
</evidence>
<gene>
    <name evidence="4" type="ORF">A1O9_10647</name>
</gene>
<evidence type="ECO:0000313" key="5">
    <source>
        <dbReference type="Proteomes" id="UP000027920"/>
    </source>
</evidence>
<feature type="domain" description="Cytochrome b5 heme-binding" evidence="3">
    <location>
        <begin position="93"/>
        <end position="160"/>
    </location>
</feature>
<feature type="region of interest" description="Disordered" evidence="2">
    <location>
        <begin position="1"/>
        <end position="36"/>
    </location>
</feature>
<dbReference type="OrthoDB" id="10257697at2759"/>
<dbReference type="SMART" id="SM01117">
    <property type="entry name" value="Cyt-b5"/>
    <property type="match status" value="1"/>
</dbReference>
<protein>
    <recommendedName>
        <fullName evidence="3">Cytochrome b5 heme-binding domain-containing protein</fullName>
    </recommendedName>
</protein>
<dbReference type="Proteomes" id="UP000027920">
    <property type="component" value="Unassembled WGS sequence"/>
</dbReference>
<name>A0A072NZ91_9EURO</name>
<organism evidence="4 5">
    <name type="scientific">Exophiala aquamarina CBS 119918</name>
    <dbReference type="NCBI Taxonomy" id="1182545"/>
    <lineage>
        <taxon>Eukaryota</taxon>
        <taxon>Fungi</taxon>
        <taxon>Dikarya</taxon>
        <taxon>Ascomycota</taxon>
        <taxon>Pezizomycotina</taxon>
        <taxon>Eurotiomycetes</taxon>
        <taxon>Chaetothyriomycetidae</taxon>
        <taxon>Chaetothyriales</taxon>
        <taxon>Herpotrichiellaceae</taxon>
        <taxon>Exophiala</taxon>
    </lineage>
</organism>
<reference evidence="4 5" key="1">
    <citation type="submission" date="2013-03" db="EMBL/GenBank/DDBJ databases">
        <title>The Genome Sequence of Exophiala aquamarina CBS 119918.</title>
        <authorList>
            <consortium name="The Broad Institute Genomics Platform"/>
            <person name="Cuomo C."/>
            <person name="de Hoog S."/>
            <person name="Gorbushina A."/>
            <person name="Walker B."/>
            <person name="Young S.K."/>
            <person name="Zeng Q."/>
            <person name="Gargeya S."/>
            <person name="Fitzgerald M."/>
            <person name="Haas B."/>
            <person name="Abouelleil A."/>
            <person name="Allen A.W."/>
            <person name="Alvarado L."/>
            <person name="Arachchi H.M."/>
            <person name="Berlin A.M."/>
            <person name="Chapman S.B."/>
            <person name="Gainer-Dewar J."/>
            <person name="Goldberg J."/>
            <person name="Griggs A."/>
            <person name="Gujja S."/>
            <person name="Hansen M."/>
            <person name="Howarth C."/>
            <person name="Imamovic A."/>
            <person name="Ireland A."/>
            <person name="Larimer J."/>
            <person name="McCowan C."/>
            <person name="Murphy C."/>
            <person name="Pearson M."/>
            <person name="Poon T.W."/>
            <person name="Priest M."/>
            <person name="Roberts A."/>
            <person name="Saif S."/>
            <person name="Shea T."/>
            <person name="Sisk P."/>
            <person name="Sykes S."/>
            <person name="Wortman J."/>
            <person name="Nusbaum C."/>
            <person name="Birren B."/>
        </authorList>
    </citation>
    <scope>NUCLEOTIDE SEQUENCE [LARGE SCALE GENOMIC DNA]</scope>
    <source>
        <strain evidence="4 5">CBS 119918</strain>
    </source>
</reference>
<dbReference type="Gene3D" id="3.10.120.10">
    <property type="entry name" value="Cytochrome b5-like heme/steroid binding domain"/>
    <property type="match status" value="1"/>
</dbReference>
<dbReference type="InterPro" id="IPR036400">
    <property type="entry name" value="Cyt_B5-like_heme/steroid_sf"/>
</dbReference>